<feature type="region of interest" description="Disordered" evidence="1">
    <location>
        <begin position="88"/>
        <end position="119"/>
    </location>
</feature>
<feature type="chain" id="PRO_5046148692" evidence="2">
    <location>
        <begin position="30"/>
        <end position="208"/>
    </location>
</feature>
<evidence type="ECO:0000313" key="3">
    <source>
        <dbReference type="EMBL" id="KAH7054441.1"/>
    </source>
</evidence>
<name>A0ABQ8GFL5_9PEZI</name>
<accession>A0ABQ8GFL5</accession>
<reference evidence="3 4" key="1">
    <citation type="journal article" date="2021" name="Nat. Commun.">
        <title>Genetic determinants of endophytism in the Arabidopsis root mycobiome.</title>
        <authorList>
            <person name="Mesny F."/>
            <person name="Miyauchi S."/>
            <person name="Thiergart T."/>
            <person name="Pickel B."/>
            <person name="Atanasova L."/>
            <person name="Karlsson M."/>
            <person name="Huettel B."/>
            <person name="Barry K.W."/>
            <person name="Haridas S."/>
            <person name="Chen C."/>
            <person name="Bauer D."/>
            <person name="Andreopoulos W."/>
            <person name="Pangilinan J."/>
            <person name="LaButti K."/>
            <person name="Riley R."/>
            <person name="Lipzen A."/>
            <person name="Clum A."/>
            <person name="Drula E."/>
            <person name="Henrissat B."/>
            <person name="Kohler A."/>
            <person name="Grigoriev I.V."/>
            <person name="Martin F.M."/>
            <person name="Hacquard S."/>
        </authorList>
    </citation>
    <scope>NUCLEOTIDE SEQUENCE [LARGE SCALE GENOMIC DNA]</scope>
    <source>
        <strain evidence="3 4">MPI-SDFR-AT-0080</strain>
    </source>
</reference>
<organism evidence="3 4">
    <name type="scientific">Macrophomina phaseolina</name>
    <dbReference type="NCBI Taxonomy" id="35725"/>
    <lineage>
        <taxon>Eukaryota</taxon>
        <taxon>Fungi</taxon>
        <taxon>Dikarya</taxon>
        <taxon>Ascomycota</taxon>
        <taxon>Pezizomycotina</taxon>
        <taxon>Dothideomycetes</taxon>
        <taxon>Dothideomycetes incertae sedis</taxon>
        <taxon>Botryosphaeriales</taxon>
        <taxon>Botryosphaeriaceae</taxon>
        <taxon>Macrophomina</taxon>
    </lineage>
</organism>
<keyword evidence="4" id="KW-1185">Reference proteome</keyword>
<sequence>MRAGGSVVPAHFLVTLRFQLLLPRRLCFALVCELLRRRMRGENWNAVTARCLLTGSRLISRRSAKGGVAQSANLARLRKHFPLESSEGHIQPRYRGLPRQSSAAPLSRRAGTSSHGTRQNLGGLVKLLPDLSHTAMRDRVVGGDKARAGTPATTAWPTSARPFFVTDGAAAHHLSRGNVAAGRALAGHAGGLLSAPKRSFSWVSRSRG</sequence>
<proteinExistence type="predicted"/>
<feature type="signal peptide" evidence="2">
    <location>
        <begin position="1"/>
        <end position="29"/>
    </location>
</feature>
<gene>
    <name evidence="3" type="ORF">B0J12DRAFT_453296</name>
</gene>
<evidence type="ECO:0000256" key="2">
    <source>
        <dbReference type="SAM" id="SignalP"/>
    </source>
</evidence>
<evidence type="ECO:0000256" key="1">
    <source>
        <dbReference type="SAM" id="MobiDB-lite"/>
    </source>
</evidence>
<feature type="compositionally biased region" description="Polar residues" evidence="1">
    <location>
        <begin position="99"/>
        <end position="119"/>
    </location>
</feature>
<protein>
    <submittedName>
        <fullName evidence="3">Uncharacterized protein</fullName>
    </submittedName>
</protein>
<dbReference type="Proteomes" id="UP000774617">
    <property type="component" value="Unassembled WGS sequence"/>
</dbReference>
<keyword evidence="2" id="KW-0732">Signal</keyword>
<comment type="caution">
    <text evidence="3">The sequence shown here is derived from an EMBL/GenBank/DDBJ whole genome shotgun (WGS) entry which is preliminary data.</text>
</comment>
<dbReference type="EMBL" id="JAGTJR010000009">
    <property type="protein sequence ID" value="KAH7054441.1"/>
    <property type="molecule type" value="Genomic_DNA"/>
</dbReference>
<evidence type="ECO:0000313" key="4">
    <source>
        <dbReference type="Proteomes" id="UP000774617"/>
    </source>
</evidence>